<dbReference type="EMBL" id="KZ819285">
    <property type="protein sequence ID" value="PWO00340.1"/>
    <property type="molecule type" value="Genomic_DNA"/>
</dbReference>
<reference evidence="2 3" key="1">
    <citation type="journal article" date="2018" name="Mol. Biol. Evol.">
        <title>Broad Genomic Sampling Reveals a Smut Pathogenic Ancestry of the Fungal Clade Ustilaginomycotina.</title>
        <authorList>
            <person name="Kijpornyongpan T."/>
            <person name="Mondo S.J."/>
            <person name="Barry K."/>
            <person name="Sandor L."/>
            <person name="Lee J."/>
            <person name="Lipzen A."/>
            <person name="Pangilinan J."/>
            <person name="LaButti K."/>
            <person name="Hainaut M."/>
            <person name="Henrissat B."/>
            <person name="Grigoriev I.V."/>
            <person name="Spatafora J.W."/>
            <person name="Aime M.C."/>
        </authorList>
    </citation>
    <scope>NUCLEOTIDE SEQUENCE [LARGE SCALE GENOMIC DNA]</scope>
    <source>
        <strain evidence="2 3">MCA 4186</strain>
    </source>
</reference>
<feature type="region of interest" description="Disordered" evidence="1">
    <location>
        <begin position="71"/>
        <end position="95"/>
    </location>
</feature>
<proteinExistence type="predicted"/>
<accession>A0A316ZFN8</accession>
<evidence type="ECO:0000313" key="2">
    <source>
        <dbReference type="EMBL" id="PWO00340.1"/>
    </source>
</evidence>
<feature type="compositionally biased region" description="Polar residues" evidence="1">
    <location>
        <begin position="125"/>
        <end position="135"/>
    </location>
</feature>
<organism evidence="2 3">
    <name type="scientific">Tilletiopsis washingtonensis</name>
    <dbReference type="NCBI Taxonomy" id="58919"/>
    <lineage>
        <taxon>Eukaryota</taxon>
        <taxon>Fungi</taxon>
        <taxon>Dikarya</taxon>
        <taxon>Basidiomycota</taxon>
        <taxon>Ustilaginomycotina</taxon>
        <taxon>Exobasidiomycetes</taxon>
        <taxon>Entylomatales</taxon>
        <taxon>Entylomatales incertae sedis</taxon>
        <taxon>Tilletiopsis</taxon>
    </lineage>
</organism>
<evidence type="ECO:0008006" key="4">
    <source>
        <dbReference type="Google" id="ProtNLM"/>
    </source>
</evidence>
<dbReference type="RefSeq" id="XP_025600618.1">
    <property type="nucleotide sequence ID" value="XM_025739340.1"/>
</dbReference>
<dbReference type="AlphaFoldDB" id="A0A316ZFN8"/>
<dbReference type="Proteomes" id="UP000245946">
    <property type="component" value="Unassembled WGS sequence"/>
</dbReference>
<evidence type="ECO:0000313" key="3">
    <source>
        <dbReference type="Proteomes" id="UP000245946"/>
    </source>
</evidence>
<keyword evidence="3" id="KW-1185">Reference proteome</keyword>
<gene>
    <name evidence="2" type="ORF">FA09DRAFT_183180</name>
</gene>
<dbReference type="GeneID" id="37266886"/>
<name>A0A316ZFN8_9BASI</name>
<feature type="compositionally biased region" description="Polar residues" evidence="1">
    <location>
        <begin position="46"/>
        <end position="60"/>
    </location>
</feature>
<evidence type="ECO:0000256" key="1">
    <source>
        <dbReference type="SAM" id="MobiDB-lite"/>
    </source>
</evidence>
<protein>
    <recommendedName>
        <fullName evidence="4">BRCT domain-containing protein</fullName>
    </recommendedName>
</protein>
<feature type="region of interest" description="Disordered" evidence="1">
    <location>
        <begin position="122"/>
        <end position="143"/>
    </location>
</feature>
<feature type="region of interest" description="Disordered" evidence="1">
    <location>
        <begin position="42"/>
        <end position="61"/>
    </location>
</feature>
<sequence length="165" mass="17980">MVTHEEHGEQAGANISICHPRWIYASAQAGTELPKGDFLIPALPQTPASQEPPSTPQSYKQEVVDGLCAATSEDEKDELEVERASQSTTSRSTRRRNELAALMKYWDDEPVTSCTSIAYAPNAKAESSCSPTRMTSPPGLNLSHQALSSQLNATSSNNYVKREQL</sequence>